<feature type="transmembrane region" description="Helical" evidence="1">
    <location>
        <begin position="139"/>
        <end position="157"/>
    </location>
</feature>
<keyword evidence="1" id="KW-0812">Transmembrane</keyword>
<dbReference type="RefSeq" id="WP_104431570.1">
    <property type="nucleotide sequence ID" value="NZ_PTJD01000002.1"/>
</dbReference>
<keyword evidence="1" id="KW-0472">Membrane</keyword>
<sequence>MATTARDTGVRATGTRSTGATLARGAVGGLAAGAVFAAVTMWFMVSMGQPATMPLMMIAAIVQGQEALAAGTAGPALGVLVHMALSLAFGLVFAAATARIRSNATIAVLGAVYGVLLYVVNFLVLAPLVFPWFGQANQPFEFVVHIVFGVLVAFAVFHRTSAGSRTS</sequence>
<dbReference type="AlphaFoldDB" id="A0A2S6IV49"/>
<evidence type="ECO:0000256" key="1">
    <source>
        <dbReference type="SAM" id="Phobius"/>
    </source>
</evidence>
<keyword evidence="1" id="KW-1133">Transmembrane helix</keyword>
<evidence type="ECO:0000313" key="3">
    <source>
        <dbReference type="Proteomes" id="UP000239485"/>
    </source>
</evidence>
<dbReference type="EMBL" id="PTJD01000002">
    <property type="protein sequence ID" value="PPK98155.1"/>
    <property type="molecule type" value="Genomic_DNA"/>
</dbReference>
<feature type="transmembrane region" description="Helical" evidence="1">
    <location>
        <begin position="108"/>
        <end position="133"/>
    </location>
</feature>
<organism evidence="2 3">
    <name type="scientific">Kineococcus xinjiangensis</name>
    <dbReference type="NCBI Taxonomy" id="512762"/>
    <lineage>
        <taxon>Bacteria</taxon>
        <taxon>Bacillati</taxon>
        <taxon>Actinomycetota</taxon>
        <taxon>Actinomycetes</taxon>
        <taxon>Kineosporiales</taxon>
        <taxon>Kineosporiaceae</taxon>
        <taxon>Kineococcus</taxon>
    </lineage>
</organism>
<accession>A0A2S6IV49</accession>
<evidence type="ECO:0000313" key="2">
    <source>
        <dbReference type="EMBL" id="PPK98155.1"/>
    </source>
</evidence>
<feature type="transmembrane region" description="Helical" evidence="1">
    <location>
        <begin position="76"/>
        <end position="96"/>
    </location>
</feature>
<proteinExistence type="predicted"/>
<gene>
    <name evidence="2" type="ORF">CLV92_102308</name>
</gene>
<comment type="caution">
    <text evidence="2">The sequence shown here is derived from an EMBL/GenBank/DDBJ whole genome shotgun (WGS) entry which is preliminary data.</text>
</comment>
<evidence type="ECO:0008006" key="4">
    <source>
        <dbReference type="Google" id="ProtNLM"/>
    </source>
</evidence>
<protein>
    <recommendedName>
        <fullName evidence="4">Sodium:proline symporter</fullName>
    </recommendedName>
</protein>
<dbReference type="OrthoDB" id="5191950at2"/>
<feature type="transmembrane region" description="Helical" evidence="1">
    <location>
        <begin position="21"/>
        <end position="45"/>
    </location>
</feature>
<keyword evidence="3" id="KW-1185">Reference proteome</keyword>
<name>A0A2S6IV49_9ACTN</name>
<dbReference type="Proteomes" id="UP000239485">
    <property type="component" value="Unassembled WGS sequence"/>
</dbReference>
<reference evidence="2 3" key="1">
    <citation type="submission" date="2018-02" db="EMBL/GenBank/DDBJ databases">
        <title>Genomic Encyclopedia of Archaeal and Bacterial Type Strains, Phase II (KMG-II): from individual species to whole genera.</title>
        <authorList>
            <person name="Goeker M."/>
        </authorList>
    </citation>
    <scope>NUCLEOTIDE SEQUENCE [LARGE SCALE GENOMIC DNA]</scope>
    <source>
        <strain evidence="2 3">DSM 22857</strain>
    </source>
</reference>